<feature type="domain" description="NAD/GMP synthase" evidence="11">
    <location>
        <begin position="30"/>
        <end position="273"/>
    </location>
</feature>
<feature type="binding site" evidence="8">
    <location>
        <position position="219"/>
    </location>
    <ligand>
        <name>ATP</name>
        <dbReference type="ChEBI" id="CHEBI:30616"/>
    </ligand>
</feature>
<keyword evidence="7 8" id="KW-0520">NAD</keyword>
<keyword evidence="6 8" id="KW-0460">Magnesium</keyword>
<sequence length="280" mass="30590">MLSSQQKRTQQQIITELGVKPEISAEQELTERIAFMKDYVRQSGAKSLVIGISGGIDSLVVGCMAQQAVEQLRAEQYDAQFIALRLPYGVQADAQDAEDAIRHIQPDRFLHINIQAATDAIQHALKQAGQNFSSPQQQDFVLGNVKARQRMVVCYAVAAANAGLVLGSDQAAEVLMGFFTKYGDGAADLMPLAGLTKQQVRDLAMQLDVPSHLVHKVPTADLESLTPLRPDEAAFGLSYEDIDAFLTGQSVSSEAFDIIVRHYRQGAHKRQLPASPLKAF</sequence>
<keyword evidence="2 8" id="KW-0436">Ligase</keyword>
<dbReference type="InterPro" id="IPR003694">
    <property type="entry name" value="NAD_synthase"/>
</dbReference>
<evidence type="ECO:0000256" key="3">
    <source>
        <dbReference type="ARBA" id="ARBA00022723"/>
    </source>
</evidence>
<keyword evidence="3 8" id="KW-0479">Metal-binding</keyword>
<feature type="binding site" evidence="8">
    <location>
        <position position="197"/>
    </location>
    <ligand>
        <name>ATP</name>
        <dbReference type="ChEBI" id="CHEBI:30616"/>
    </ligand>
</feature>
<feature type="binding site" evidence="8">
    <location>
        <position position="173"/>
    </location>
    <ligand>
        <name>Mg(2+)</name>
        <dbReference type="ChEBI" id="CHEBI:18420"/>
    </ligand>
</feature>
<evidence type="ECO:0000256" key="5">
    <source>
        <dbReference type="ARBA" id="ARBA00022840"/>
    </source>
</evidence>
<dbReference type="EC" id="6.3.1.5" evidence="8 10"/>
<organism evidence="12 13">
    <name type="scientific">Paenalcaligenes hermetiae</name>
    <dbReference type="NCBI Taxonomy" id="1157987"/>
    <lineage>
        <taxon>Bacteria</taxon>
        <taxon>Pseudomonadati</taxon>
        <taxon>Pseudomonadota</taxon>
        <taxon>Betaproteobacteria</taxon>
        <taxon>Burkholderiales</taxon>
        <taxon>Alcaligenaceae</taxon>
        <taxon>Paenalcaligenes</taxon>
    </lineage>
</organism>
<evidence type="ECO:0000256" key="1">
    <source>
        <dbReference type="ARBA" id="ARBA00005859"/>
    </source>
</evidence>
<evidence type="ECO:0000256" key="10">
    <source>
        <dbReference type="RuleBase" id="RU003812"/>
    </source>
</evidence>
<accession>A0ABP9M701</accession>
<dbReference type="SUPFAM" id="SSF52402">
    <property type="entry name" value="Adenine nucleotide alpha hydrolases-like"/>
    <property type="match status" value="1"/>
</dbReference>
<feature type="binding site" description="in other chain" evidence="8">
    <location>
        <begin position="268"/>
        <end position="269"/>
    </location>
    <ligand>
        <name>deamido-NAD(+)</name>
        <dbReference type="ChEBI" id="CHEBI:58437"/>
        <note>ligand shared between two neighboring subunits</note>
    </ligand>
</feature>
<protein>
    <recommendedName>
        <fullName evidence="8 10">NH(3)-dependent NAD(+) synthetase</fullName>
        <ecNumber evidence="8 10">6.3.1.5</ecNumber>
    </recommendedName>
</protein>
<evidence type="ECO:0000313" key="12">
    <source>
        <dbReference type="EMBL" id="GAA5089814.1"/>
    </source>
</evidence>
<dbReference type="InterPro" id="IPR022310">
    <property type="entry name" value="NAD/GMP_synthase"/>
</dbReference>
<comment type="catalytic activity">
    <reaction evidence="8 10">
        <text>deamido-NAD(+) + NH4(+) + ATP = AMP + diphosphate + NAD(+) + H(+)</text>
        <dbReference type="Rhea" id="RHEA:21188"/>
        <dbReference type="ChEBI" id="CHEBI:15378"/>
        <dbReference type="ChEBI" id="CHEBI:28938"/>
        <dbReference type="ChEBI" id="CHEBI:30616"/>
        <dbReference type="ChEBI" id="CHEBI:33019"/>
        <dbReference type="ChEBI" id="CHEBI:57540"/>
        <dbReference type="ChEBI" id="CHEBI:58437"/>
        <dbReference type="ChEBI" id="CHEBI:456215"/>
        <dbReference type="EC" id="6.3.1.5"/>
    </reaction>
</comment>
<evidence type="ECO:0000313" key="13">
    <source>
        <dbReference type="Proteomes" id="UP001500227"/>
    </source>
</evidence>
<gene>
    <name evidence="8 12" type="primary">nadE</name>
    <name evidence="12" type="ORF">GCM10023337_13260</name>
</gene>
<comment type="caution">
    <text evidence="12">The sequence shown here is derived from an EMBL/GenBank/DDBJ whole genome shotgun (WGS) entry which is preliminary data.</text>
</comment>
<evidence type="ECO:0000256" key="7">
    <source>
        <dbReference type="ARBA" id="ARBA00023027"/>
    </source>
</evidence>
<dbReference type="EMBL" id="BAABKD010000009">
    <property type="protein sequence ID" value="GAA5089814.1"/>
    <property type="molecule type" value="Genomic_DNA"/>
</dbReference>
<dbReference type="PANTHER" id="PTHR23090">
    <property type="entry name" value="NH 3 /GLUTAMINE-DEPENDENT NAD + SYNTHETASE"/>
    <property type="match status" value="1"/>
</dbReference>
<keyword evidence="4 8" id="KW-0547">Nucleotide-binding</keyword>
<keyword evidence="5 8" id="KW-0067">ATP-binding</keyword>
<evidence type="ECO:0000256" key="9">
    <source>
        <dbReference type="RuleBase" id="RU003811"/>
    </source>
</evidence>
<feature type="binding site" evidence="8">
    <location>
        <position position="57"/>
    </location>
    <ligand>
        <name>Mg(2+)</name>
        <dbReference type="ChEBI" id="CHEBI:18420"/>
    </ligand>
</feature>
<comment type="similarity">
    <text evidence="1 8 9">Belongs to the NAD synthetase family.</text>
</comment>
<dbReference type="Gene3D" id="3.40.50.620">
    <property type="entry name" value="HUPs"/>
    <property type="match status" value="1"/>
</dbReference>
<evidence type="ECO:0000256" key="2">
    <source>
        <dbReference type="ARBA" id="ARBA00022598"/>
    </source>
</evidence>
<keyword evidence="13" id="KW-1185">Reference proteome</keyword>
<dbReference type="PANTHER" id="PTHR23090:SF7">
    <property type="entry name" value="NH(3)-DEPENDENT NAD(+) SYNTHETASE"/>
    <property type="match status" value="1"/>
</dbReference>
<dbReference type="Pfam" id="PF02540">
    <property type="entry name" value="NAD_synthase"/>
    <property type="match status" value="1"/>
</dbReference>
<evidence type="ECO:0000256" key="4">
    <source>
        <dbReference type="ARBA" id="ARBA00022741"/>
    </source>
</evidence>
<proteinExistence type="inferred from homology"/>
<dbReference type="CDD" id="cd00553">
    <property type="entry name" value="NAD_synthase"/>
    <property type="match status" value="1"/>
</dbReference>
<dbReference type="InterPro" id="IPR014729">
    <property type="entry name" value="Rossmann-like_a/b/a_fold"/>
</dbReference>
<comment type="subunit">
    <text evidence="8">Homodimer.</text>
</comment>
<feature type="binding site" description="in other chain" evidence="8">
    <location>
        <position position="148"/>
    </location>
    <ligand>
        <name>deamido-NAD(+)</name>
        <dbReference type="ChEBI" id="CHEBI:58437"/>
        <note>ligand shared between two neighboring subunits</note>
    </ligand>
</feature>
<comment type="function">
    <text evidence="8">Catalyzes the ATP-dependent amidation of deamido-NAD to form NAD. Uses ammonia as a nitrogen source.</text>
</comment>
<dbReference type="NCBIfam" id="TIGR00552">
    <property type="entry name" value="nadE"/>
    <property type="match status" value="1"/>
</dbReference>
<feature type="binding site" evidence="8">
    <location>
        <begin position="51"/>
        <end position="58"/>
    </location>
    <ligand>
        <name>ATP</name>
        <dbReference type="ChEBI" id="CHEBI:30616"/>
    </ligand>
</feature>
<dbReference type="NCBIfam" id="NF001979">
    <property type="entry name" value="PRK00768.1"/>
    <property type="match status" value="1"/>
</dbReference>
<evidence type="ECO:0000256" key="6">
    <source>
        <dbReference type="ARBA" id="ARBA00022842"/>
    </source>
</evidence>
<dbReference type="Proteomes" id="UP001500227">
    <property type="component" value="Unassembled WGS sequence"/>
</dbReference>
<comment type="caution">
    <text evidence="8">Lacks conserved residue(s) required for the propagation of feature annotation.</text>
</comment>
<comment type="pathway">
    <text evidence="8">Cofactor biosynthesis; NAD(+) biosynthesis; NAD(+) from deamido-NAD(+) (ammonia route): step 1/1.</text>
</comment>
<dbReference type="HAMAP" id="MF_00193">
    <property type="entry name" value="NadE_ammonia_dep"/>
    <property type="match status" value="1"/>
</dbReference>
<dbReference type="RefSeq" id="WP_345370549.1">
    <property type="nucleotide sequence ID" value="NZ_BAABKD010000009.1"/>
</dbReference>
<feature type="binding site" evidence="8">
    <location>
        <position position="188"/>
    </location>
    <ligand>
        <name>deamido-NAD(+)</name>
        <dbReference type="ChEBI" id="CHEBI:58437"/>
        <note>ligand shared between two neighboring subunits</note>
    </ligand>
</feature>
<reference evidence="13" key="1">
    <citation type="journal article" date="2019" name="Int. J. Syst. Evol. Microbiol.">
        <title>The Global Catalogue of Microorganisms (GCM) 10K type strain sequencing project: providing services to taxonomists for standard genome sequencing and annotation.</title>
        <authorList>
            <consortium name="The Broad Institute Genomics Platform"/>
            <consortium name="The Broad Institute Genome Sequencing Center for Infectious Disease"/>
            <person name="Wu L."/>
            <person name="Ma J."/>
        </authorList>
    </citation>
    <scope>NUCLEOTIDE SEQUENCE [LARGE SCALE GENOMIC DNA]</scope>
    <source>
        <strain evidence="13">JCM 18423</strain>
    </source>
</reference>
<dbReference type="InterPro" id="IPR022926">
    <property type="entry name" value="NH(3)-dep_NAD(+)_synth"/>
</dbReference>
<evidence type="ECO:0000259" key="11">
    <source>
        <dbReference type="Pfam" id="PF02540"/>
    </source>
</evidence>
<feature type="binding site" description="in other chain" evidence="8">
    <location>
        <position position="181"/>
    </location>
    <ligand>
        <name>deamido-NAD(+)</name>
        <dbReference type="ChEBI" id="CHEBI:58437"/>
        <note>ligand shared between two neighboring subunits</note>
    </ligand>
</feature>
<name>A0ABP9M701_9BURK</name>
<evidence type="ECO:0000256" key="8">
    <source>
        <dbReference type="HAMAP-Rule" id="MF_00193"/>
    </source>
</evidence>